<dbReference type="InterPro" id="IPR001806">
    <property type="entry name" value="Small_GTPase"/>
</dbReference>
<sequence length="284" mass="31885">MASDQDPTLKILLIGPSSGGKTSLLLRYVDDIFDAETATATIGVDFRTKKVSVRGKPYRLLLFDTAGQERFQPLTSSYYRNAQGVIIVYDTSNRDSFLSMDDWFRQAETYASLGVVKCLVGSKTDKEASRAVKYEEGKELAERYGAIFVEVSSKTRENVRRPFVDVIDKIVETPELVNPQVKRRGTRENAVDVGGQPGADERITEALINLRFLPSSTSRKYCFFLSSFLIFWHPQGFGTVPGWLWRRVDHWEGSGVGIICRPTTGILNSSYGIGYGPEFFFTNL</sequence>
<keyword evidence="4" id="KW-1185">Reference proteome</keyword>
<evidence type="ECO:0000313" key="3">
    <source>
        <dbReference type="EMBL" id="RPB25401.1"/>
    </source>
</evidence>
<protein>
    <submittedName>
        <fullName evidence="3">Ras-domain-containing protein</fullName>
    </submittedName>
</protein>
<proteinExistence type="predicted"/>
<dbReference type="SMART" id="SM00176">
    <property type="entry name" value="RAN"/>
    <property type="match status" value="1"/>
</dbReference>
<evidence type="ECO:0000256" key="2">
    <source>
        <dbReference type="ARBA" id="ARBA00023134"/>
    </source>
</evidence>
<dbReference type="SMART" id="SM00175">
    <property type="entry name" value="RAB"/>
    <property type="match status" value="1"/>
</dbReference>
<accession>A0A3N4LXJ6</accession>
<dbReference type="STRING" id="1051890.A0A3N4LXJ6"/>
<dbReference type="OrthoDB" id="9989112at2759"/>
<gene>
    <name evidence="3" type="ORF">L211DRAFT_867370</name>
</gene>
<dbReference type="Proteomes" id="UP000267821">
    <property type="component" value="Unassembled WGS sequence"/>
</dbReference>
<dbReference type="AlphaFoldDB" id="A0A3N4LXJ6"/>
<dbReference type="PRINTS" id="PR00449">
    <property type="entry name" value="RASTRNSFRMNG"/>
</dbReference>
<keyword evidence="2" id="KW-0342">GTP-binding</keyword>
<evidence type="ECO:0000313" key="4">
    <source>
        <dbReference type="Proteomes" id="UP000267821"/>
    </source>
</evidence>
<dbReference type="SMART" id="SM00174">
    <property type="entry name" value="RHO"/>
    <property type="match status" value="1"/>
</dbReference>
<organism evidence="3 4">
    <name type="scientific">Terfezia boudieri ATCC MYA-4762</name>
    <dbReference type="NCBI Taxonomy" id="1051890"/>
    <lineage>
        <taxon>Eukaryota</taxon>
        <taxon>Fungi</taxon>
        <taxon>Dikarya</taxon>
        <taxon>Ascomycota</taxon>
        <taxon>Pezizomycotina</taxon>
        <taxon>Pezizomycetes</taxon>
        <taxon>Pezizales</taxon>
        <taxon>Pezizaceae</taxon>
        <taxon>Terfezia</taxon>
    </lineage>
</organism>
<dbReference type="PROSITE" id="PS51421">
    <property type="entry name" value="RAS"/>
    <property type="match status" value="1"/>
</dbReference>
<dbReference type="EMBL" id="ML121538">
    <property type="protein sequence ID" value="RPB25401.1"/>
    <property type="molecule type" value="Genomic_DNA"/>
</dbReference>
<keyword evidence="1" id="KW-0547">Nucleotide-binding</keyword>
<evidence type="ECO:0000256" key="1">
    <source>
        <dbReference type="ARBA" id="ARBA00022741"/>
    </source>
</evidence>
<dbReference type="Gene3D" id="3.40.50.300">
    <property type="entry name" value="P-loop containing nucleotide triphosphate hydrolases"/>
    <property type="match status" value="1"/>
</dbReference>
<dbReference type="InParanoid" id="A0A3N4LXJ6"/>
<dbReference type="Pfam" id="PF00071">
    <property type="entry name" value="Ras"/>
    <property type="match status" value="1"/>
</dbReference>
<dbReference type="InterPro" id="IPR005225">
    <property type="entry name" value="Small_GTP-bd"/>
</dbReference>
<name>A0A3N4LXJ6_9PEZI</name>
<dbReference type="GO" id="GO:0003924">
    <property type="term" value="F:GTPase activity"/>
    <property type="evidence" value="ECO:0007669"/>
    <property type="project" value="InterPro"/>
</dbReference>
<dbReference type="SMART" id="SM00173">
    <property type="entry name" value="RAS"/>
    <property type="match status" value="1"/>
</dbReference>
<dbReference type="SUPFAM" id="SSF52540">
    <property type="entry name" value="P-loop containing nucleoside triphosphate hydrolases"/>
    <property type="match status" value="1"/>
</dbReference>
<reference evidence="3 4" key="1">
    <citation type="journal article" date="2018" name="Nat. Ecol. Evol.">
        <title>Pezizomycetes genomes reveal the molecular basis of ectomycorrhizal truffle lifestyle.</title>
        <authorList>
            <person name="Murat C."/>
            <person name="Payen T."/>
            <person name="Noel B."/>
            <person name="Kuo A."/>
            <person name="Morin E."/>
            <person name="Chen J."/>
            <person name="Kohler A."/>
            <person name="Krizsan K."/>
            <person name="Balestrini R."/>
            <person name="Da Silva C."/>
            <person name="Montanini B."/>
            <person name="Hainaut M."/>
            <person name="Levati E."/>
            <person name="Barry K.W."/>
            <person name="Belfiori B."/>
            <person name="Cichocki N."/>
            <person name="Clum A."/>
            <person name="Dockter R.B."/>
            <person name="Fauchery L."/>
            <person name="Guy J."/>
            <person name="Iotti M."/>
            <person name="Le Tacon F."/>
            <person name="Lindquist E.A."/>
            <person name="Lipzen A."/>
            <person name="Malagnac F."/>
            <person name="Mello A."/>
            <person name="Molinier V."/>
            <person name="Miyauchi S."/>
            <person name="Poulain J."/>
            <person name="Riccioni C."/>
            <person name="Rubini A."/>
            <person name="Sitrit Y."/>
            <person name="Splivallo R."/>
            <person name="Traeger S."/>
            <person name="Wang M."/>
            <person name="Zifcakova L."/>
            <person name="Wipf D."/>
            <person name="Zambonelli A."/>
            <person name="Paolocci F."/>
            <person name="Nowrousian M."/>
            <person name="Ottonello S."/>
            <person name="Baldrian P."/>
            <person name="Spatafora J.W."/>
            <person name="Henrissat B."/>
            <person name="Nagy L.G."/>
            <person name="Aury J.M."/>
            <person name="Wincker P."/>
            <person name="Grigoriev I.V."/>
            <person name="Bonfante P."/>
            <person name="Martin F.M."/>
        </authorList>
    </citation>
    <scope>NUCLEOTIDE SEQUENCE [LARGE SCALE GENOMIC DNA]</scope>
    <source>
        <strain evidence="3 4">ATCC MYA-4762</strain>
    </source>
</reference>
<dbReference type="GO" id="GO:0005525">
    <property type="term" value="F:GTP binding"/>
    <property type="evidence" value="ECO:0007669"/>
    <property type="project" value="UniProtKB-KW"/>
</dbReference>
<dbReference type="NCBIfam" id="TIGR00231">
    <property type="entry name" value="small_GTP"/>
    <property type="match status" value="1"/>
</dbReference>
<dbReference type="PROSITE" id="PS51419">
    <property type="entry name" value="RAB"/>
    <property type="match status" value="1"/>
</dbReference>
<dbReference type="FunFam" id="3.40.50.300:FF:001329">
    <property type="entry name" value="Small GTP-binding protein, putative"/>
    <property type="match status" value="1"/>
</dbReference>
<dbReference type="InterPro" id="IPR050227">
    <property type="entry name" value="Rab"/>
</dbReference>
<dbReference type="InterPro" id="IPR027417">
    <property type="entry name" value="P-loop_NTPase"/>
</dbReference>
<dbReference type="PANTHER" id="PTHR47977">
    <property type="entry name" value="RAS-RELATED PROTEIN RAB"/>
    <property type="match status" value="1"/>
</dbReference>
<dbReference type="CDD" id="cd00154">
    <property type="entry name" value="Rab"/>
    <property type="match status" value="1"/>
</dbReference>